<proteinExistence type="predicted"/>
<comment type="caution">
    <text evidence="1">The sequence shown here is derived from an EMBL/GenBank/DDBJ whole genome shotgun (WGS) entry which is preliminary data.</text>
</comment>
<gene>
    <name evidence="1" type="ORF">B7463_g9080</name>
</gene>
<dbReference type="AlphaFoldDB" id="A0A3E2H1Z6"/>
<sequence>MTEVAIVNVKTGQVAVNVVFRSCAFVKNKTRRVFQRYDTLFPEGSVSEAHTFEELVQQIDDAGFQPTDVFVEYSMRRVGNCLDIGILNRFLTKKGREGIWVKEAYPVCKFLKDYLGQVLNIPSWAQQILFRALFPQSPLTDNNHVALIDTMQLAQIFRLIAELSKPASNRTLPEGLLEGLHDLPPARLGDPTQSTLAAWLKSGEDSCEPVDARQETNSKDISIYQEQLKVF</sequence>
<accession>A0A3E2H1Z6</accession>
<dbReference type="EMBL" id="NCSJ02000214">
    <property type="protein sequence ID" value="RFU27262.1"/>
    <property type="molecule type" value="Genomic_DNA"/>
</dbReference>
<dbReference type="Proteomes" id="UP000258309">
    <property type="component" value="Unassembled WGS sequence"/>
</dbReference>
<reference evidence="1 2" key="1">
    <citation type="submission" date="2018-05" db="EMBL/GenBank/DDBJ databases">
        <title>Draft genome sequence of Scytalidium lignicola DSM 105466, a ubiquitous saprotrophic fungus.</title>
        <authorList>
            <person name="Buettner E."/>
            <person name="Gebauer A.M."/>
            <person name="Hofrichter M."/>
            <person name="Liers C."/>
            <person name="Kellner H."/>
        </authorList>
    </citation>
    <scope>NUCLEOTIDE SEQUENCE [LARGE SCALE GENOMIC DNA]</scope>
    <source>
        <strain evidence="1 2">DSM 105466</strain>
    </source>
</reference>
<dbReference type="OrthoDB" id="5429829at2759"/>
<feature type="non-terminal residue" evidence="1">
    <location>
        <position position="231"/>
    </location>
</feature>
<evidence type="ECO:0000313" key="1">
    <source>
        <dbReference type="EMBL" id="RFU27262.1"/>
    </source>
</evidence>
<keyword evidence="2" id="KW-1185">Reference proteome</keyword>
<evidence type="ECO:0000313" key="2">
    <source>
        <dbReference type="Proteomes" id="UP000258309"/>
    </source>
</evidence>
<evidence type="ECO:0008006" key="3">
    <source>
        <dbReference type="Google" id="ProtNLM"/>
    </source>
</evidence>
<name>A0A3E2H1Z6_SCYLI</name>
<feature type="non-terminal residue" evidence="1">
    <location>
        <position position="1"/>
    </location>
</feature>
<protein>
    <recommendedName>
        <fullName evidence="3">Exonuclease domain-containing protein</fullName>
    </recommendedName>
</protein>
<organism evidence="1 2">
    <name type="scientific">Scytalidium lignicola</name>
    <name type="common">Hyphomycete</name>
    <dbReference type="NCBI Taxonomy" id="5539"/>
    <lineage>
        <taxon>Eukaryota</taxon>
        <taxon>Fungi</taxon>
        <taxon>Dikarya</taxon>
        <taxon>Ascomycota</taxon>
        <taxon>Pezizomycotina</taxon>
        <taxon>Leotiomycetes</taxon>
        <taxon>Leotiomycetes incertae sedis</taxon>
        <taxon>Scytalidium</taxon>
    </lineage>
</organism>